<dbReference type="GO" id="GO:0003964">
    <property type="term" value="F:RNA-directed DNA polymerase activity"/>
    <property type="evidence" value="ECO:0007669"/>
    <property type="project" value="UniProtKB-KW"/>
</dbReference>
<evidence type="ECO:0000259" key="1">
    <source>
        <dbReference type="PROSITE" id="PS50878"/>
    </source>
</evidence>
<name>A0A2G8KLY8_STIJA</name>
<feature type="domain" description="Reverse transcriptase" evidence="1">
    <location>
        <begin position="1"/>
        <end position="271"/>
    </location>
</feature>
<dbReference type="Pfam" id="PF00078">
    <property type="entry name" value="RVT_1"/>
    <property type="match status" value="1"/>
</dbReference>
<accession>A0A2G8KLY8</accession>
<sequence length="345" mass="38713">MSLSNHSLPSDWKVAYVAPLFKKGSRSSPANYRPVSLTSVVCKVCESLLRDSVVAHMNRNNLFSTGQYGFISGKSCVTQLIDVLDDWTKSLDDGSGIDVVYTDFMKAFDKVPHERLLAKVRSYGITGDLLQWIRQFLYRRKQRVCVEGSLSDWADITSGIPQGSVLGPILFLLYINDLPSSIAGCSVKIFADDTKLYKAVHSLRDCDVLQNNIDNMYNWSVTWQLHFHPDKCHVLRVGCSYLEYHYTMPKYDGGSQSLEVVNSERALGVVVDNGLNFREHVASIVSKANSILGIIRRTFRYLDRDTVLLLYIGLSETSFGVWSASLVTYLSSGIRGYRICATQSN</sequence>
<reference evidence="2 3" key="1">
    <citation type="journal article" date="2017" name="PLoS Biol.">
        <title>The sea cucumber genome provides insights into morphological evolution and visceral regeneration.</title>
        <authorList>
            <person name="Zhang X."/>
            <person name="Sun L."/>
            <person name="Yuan J."/>
            <person name="Sun Y."/>
            <person name="Gao Y."/>
            <person name="Zhang L."/>
            <person name="Li S."/>
            <person name="Dai H."/>
            <person name="Hamel J.F."/>
            <person name="Liu C."/>
            <person name="Yu Y."/>
            <person name="Liu S."/>
            <person name="Lin W."/>
            <person name="Guo K."/>
            <person name="Jin S."/>
            <person name="Xu P."/>
            <person name="Storey K.B."/>
            <person name="Huan P."/>
            <person name="Zhang T."/>
            <person name="Zhou Y."/>
            <person name="Zhang J."/>
            <person name="Lin C."/>
            <person name="Li X."/>
            <person name="Xing L."/>
            <person name="Huo D."/>
            <person name="Sun M."/>
            <person name="Wang L."/>
            <person name="Mercier A."/>
            <person name="Li F."/>
            <person name="Yang H."/>
            <person name="Xiang J."/>
        </authorList>
    </citation>
    <scope>NUCLEOTIDE SEQUENCE [LARGE SCALE GENOMIC DNA]</scope>
    <source>
        <strain evidence="2">Shaxun</strain>
        <tissue evidence="2">Muscle</tissue>
    </source>
</reference>
<dbReference type="InterPro" id="IPR043502">
    <property type="entry name" value="DNA/RNA_pol_sf"/>
</dbReference>
<dbReference type="AlphaFoldDB" id="A0A2G8KLY8"/>
<dbReference type="STRING" id="307972.A0A2G8KLY8"/>
<gene>
    <name evidence="2" type="ORF">BSL78_14128</name>
</gene>
<dbReference type="PANTHER" id="PTHR33332">
    <property type="entry name" value="REVERSE TRANSCRIPTASE DOMAIN-CONTAINING PROTEIN"/>
    <property type="match status" value="1"/>
</dbReference>
<protein>
    <submittedName>
        <fullName evidence="2">Putative RNA-directed DNA polymerase from mobile element jockey-like</fullName>
    </submittedName>
</protein>
<evidence type="ECO:0000313" key="2">
    <source>
        <dbReference type="EMBL" id="PIK49022.1"/>
    </source>
</evidence>
<dbReference type="SUPFAM" id="SSF56672">
    <property type="entry name" value="DNA/RNA polymerases"/>
    <property type="match status" value="1"/>
</dbReference>
<dbReference type="InterPro" id="IPR000477">
    <property type="entry name" value="RT_dom"/>
</dbReference>
<dbReference type="PROSITE" id="PS50878">
    <property type="entry name" value="RT_POL"/>
    <property type="match status" value="1"/>
</dbReference>
<dbReference type="EMBL" id="MRZV01000487">
    <property type="protein sequence ID" value="PIK49022.1"/>
    <property type="molecule type" value="Genomic_DNA"/>
</dbReference>
<dbReference type="OrthoDB" id="10063766at2759"/>
<keyword evidence="2" id="KW-0808">Transferase</keyword>
<comment type="caution">
    <text evidence="2">The sequence shown here is derived from an EMBL/GenBank/DDBJ whole genome shotgun (WGS) entry which is preliminary data.</text>
</comment>
<organism evidence="2 3">
    <name type="scientific">Stichopus japonicus</name>
    <name type="common">Sea cucumber</name>
    <dbReference type="NCBI Taxonomy" id="307972"/>
    <lineage>
        <taxon>Eukaryota</taxon>
        <taxon>Metazoa</taxon>
        <taxon>Echinodermata</taxon>
        <taxon>Eleutherozoa</taxon>
        <taxon>Echinozoa</taxon>
        <taxon>Holothuroidea</taxon>
        <taxon>Aspidochirotacea</taxon>
        <taxon>Aspidochirotida</taxon>
        <taxon>Stichopodidae</taxon>
        <taxon>Apostichopus</taxon>
    </lineage>
</organism>
<proteinExistence type="predicted"/>
<dbReference type="CDD" id="cd01650">
    <property type="entry name" value="RT_nLTR_like"/>
    <property type="match status" value="1"/>
</dbReference>
<keyword evidence="2" id="KW-0548">Nucleotidyltransferase</keyword>
<evidence type="ECO:0000313" key="3">
    <source>
        <dbReference type="Proteomes" id="UP000230750"/>
    </source>
</evidence>
<dbReference type="Proteomes" id="UP000230750">
    <property type="component" value="Unassembled WGS sequence"/>
</dbReference>
<keyword evidence="3" id="KW-1185">Reference proteome</keyword>
<keyword evidence="2" id="KW-0695">RNA-directed DNA polymerase</keyword>